<evidence type="ECO:0000313" key="3">
    <source>
        <dbReference type="Proteomes" id="UP000193218"/>
    </source>
</evidence>
<dbReference type="InterPro" id="IPR024420">
    <property type="entry name" value="TRAPP_III_complex_Trs85"/>
</dbReference>
<accession>A0A1Y1U6L6</accession>
<dbReference type="EMBL" id="NBSH01000018">
    <property type="protein sequence ID" value="ORX33680.1"/>
    <property type="molecule type" value="Genomic_DNA"/>
</dbReference>
<dbReference type="GeneID" id="33555506"/>
<dbReference type="Pfam" id="PF24545">
    <property type="entry name" value="Ig_TPPC8_1st"/>
    <property type="match status" value="1"/>
</dbReference>
<dbReference type="OrthoDB" id="203724at2759"/>
<dbReference type="STRING" id="4999.A0A1Y1U6L6"/>
<reference evidence="2 3" key="1">
    <citation type="submission" date="2017-03" db="EMBL/GenBank/DDBJ databases">
        <title>Widespread Adenine N6-methylation of Active Genes in Fungi.</title>
        <authorList>
            <consortium name="DOE Joint Genome Institute"/>
            <person name="Mondo S.J."/>
            <person name="Dannebaum R.O."/>
            <person name="Kuo R.C."/>
            <person name="Louie K.B."/>
            <person name="Bewick A.J."/>
            <person name="Labutti K."/>
            <person name="Haridas S."/>
            <person name="Kuo A."/>
            <person name="Salamov A."/>
            <person name="Ahrendt S.R."/>
            <person name="Lau R."/>
            <person name="Bowen B.P."/>
            <person name="Lipzen A."/>
            <person name="Sullivan W."/>
            <person name="Andreopoulos W.B."/>
            <person name="Clum A."/>
            <person name="Lindquist E."/>
            <person name="Daum C."/>
            <person name="Northen T.R."/>
            <person name="Ramamoorthy G."/>
            <person name="Schmitz R.J."/>
            <person name="Gryganskyi A."/>
            <person name="Culley D."/>
            <person name="Magnuson J."/>
            <person name="James T.Y."/>
            <person name="O'Malley M.A."/>
            <person name="Stajich J.E."/>
            <person name="Spatafora J.W."/>
            <person name="Visel A."/>
            <person name="Grigoriev I.V."/>
        </authorList>
    </citation>
    <scope>NUCLEOTIDE SEQUENCE [LARGE SCALE GENOMIC DNA]</scope>
    <source>
        <strain evidence="2 3">NRRL Y-17943</strain>
    </source>
</reference>
<dbReference type="InterPro" id="IPR058541">
    <property type="entry name" value="Ig_TPPC8_1st"/>
</dbReference>
<proteinExistence type="predicted"/>
<dbReference type="Pfam" id="PF12739">
    <property type="entry name" value="TRAPPC-Trs85"/>
    <property type="match status" value="1"/>
</dbReference>
<name>A0A1Y1U6L6_9TREE</name>
<dbReference type="InParanoid" id="A0A1Y1U6L6"/>
<comment type="caution">
    <text evidence="2">The sequence shown here is derived from an EMBL/GenBank/DDBJ whole genome shotgun (WGS) entry which is preliminary data.</text>
</comment>
<organism evidence="2 3">
    <name type="scientific">Kockovaella imperatae</name>
    <dbReference type="NCBI Taxonomy" id="4999"/>
    <lineage>
        <taxon>Eukaryota</taxon>
        <taxon>Fungi</taxon>
        <taxon>Dikarya</taxon>
        <taxon>Basidiomycota</taxon>
        <taxon>Agaricomycotina</taxon>
        <taxon>Tremellomycetes</taxon>
        <taxon>Tremellales</taxon>
        <taxon>Cuniculitremaceae</taxon>
        <taxon>Kockovaella</taxon>
    </lineage>
</organism>
<dbReference type="RefSeq" id="XP_021867990.1">
    <property type="nucleotide sequence ID" value="XM_022013698.1"/>
</dbReference>
<dbReference type="Proteomes" id="UP000193218">
    <property type="component" value="Unassembled WGS sequence"/>
</dbReference>
<evidence type="ECO:0000259" key="1">
    <source>
        <dbReference type="Pfam" id="PF24545"/>
    </source>
</evidence>
<sequence length="1236" mass="136322">MPSPPLPLVQSLSPRIAVLTSDDVVDSCEANGCCGLEELLRPWESSAEMGKSIMSSTLTPTKHPTFPLRFVSYSSIFPHPESSNPNPDIVVDMTSSLVGSKRPEDELHYPITRSMLLSSRPIAGHETFNHPVGVLLAISTLTPEPLGALQRLQARAMGPMSQVIPWMDGVNVLRFFVVVHDVSRKGENLEEAYDLLAAVKKNCGPHSTLLVINSQITPRQENPLPAIPHPAIPLPKLPVESISWTYSQALASLSLTPALSPQAEPDSKVYGVRLSPEDLTRLVALVKELVTQSVVPWMEARIREWNELWHANRRGITGRLFGAGRKFFTSRPNSPAPNAQGYNSVKGFYPVTSIEAVSRRLADFAFMLRDYKFASTVYDSLRRDFAQDRAWRYAAAATEMYGLSLLLSHNYFQPSTPPTLPNAPFTTLQHTDISSWLEQAVIAYQGRAPPTQIQLDALRITVLYYEAWKMIGEWRGVASALVRAAGEADEVPSAVMIEEAAAVDVRKGRQGKRRRAFHLVLAARRYETTGLKTFSRRCLDRASDIYRSAPWTAAQDLIEYTLGRQAYTLGESDVAVQHFLRLIGPREGPSHGGILEDLKLAHEVGPSVNTDEKPRNDLPVTIFDIQATRITTPYPPISLPPQLEKPLAGRKLKQPDGLSQGEMITVELVARNPLPVELRLTNLHLTAEPTIEIASLDSMILQPNESRLVSFPVNPTDTGSYTISTISFLFHGFYPCTQSLKKQGKRLHASKEQRLTPTYAQDRSLTFAVGPPRPRVVVQLLGMPTQMFQGEVVDGSISILNPGSIEIQGVDMITSETGVLIGLHDEKVTATNRIMSNTPFRLTSDIIAPGQTISIPLIFTALSHGDSHVQGVILYDNESTSFAAQVEVLPLLDARVWVEPRKMGRLALDLQLGNLSDSPVSIESLEGSGIYWSVYAQKIRDDLLPGQTLSCLLSVKDASGSDLRQKELVTALDAIISGKSSSELNPNFPSGISMSPSFLASLHRHRISFLLSHFPTIPASSLTHIFPLHDPLDLNIHVGWSLGSRRGTTYLHGLRVGPEFSIVEDLRRQVSDALAAGGKATRVMYEETGRLRQQLITSILDGVYSQEDDPVCLRVKIEGSKRGIVSRGGSGAIGVVFQIDNRSPAISVRWLLTLPLSSTEVAGMDPARFTSTLTHRGTLEPGQAKEVFATIWVDRPSLVSLDGWDLAVETGEERNGWQVRRHWHRRGESQWVEVVD</sequence>
<evidence type="ECO:0000313" key="2">
    <source>
        <dbReference type="EMBL" id="ORX33680.1"/>
    </source>
</evidence>
<dbReference type="GO" id="GO:1990072">
    <property type="term" value="C:TRAPPIII protein complex"/>
    <property type="evidence" value="ECO:0007669"/>
    <property type="project" value="TreeGrafter"/>
</dbReference>
<protein>
    <submittedName>
        <fullName evidence="2">ER-golgi trafficking TRAPP I complex 85 kDa subunit-domain-containing protein</fullName>
    </submittedName>
</protein>
<dbReference type="PANTHER" id="PTHR12975:SF6">
    <property type="entry name" value="TRAFFICKING PROTEIN PARTICLE COMPLEX SUBUNIT 8"/>
    <property type="match status" value="1"/>
</dbReference>
<gene>
    <name evidence="2" type="ORF">BD324DRAFT_584686</name>
</gene>
<feature type="domain" description="TPPC8 first Ig-like" evidence="1">
    <location>
        <begin position="690"/>
        <end position="788"/>
    </location>
</feature>
<keyword evidence="3" id="KW-1185">Reference proteome</keyword>
<dbReference type="AlphaFoldDB" id="A0A1Y1U6L6"/>
<dbReference type="PANTHER" id="PTHR12975">
    <property type="entry name" value="TRANSPORT PROTEIN TRAPP"/>
    <property type="match status" value="1"/>
</dbReference>